<dbReference type="RefSeq" id="WP_160624811.1">
    <property type="nucleotide sequence ID" value="NZ_WUUQ01000002.1"/>
</dbReference>
<dbReference type="Gene3D" id="2.30.40.10">
    <property type="entry name" value="Urease, subunit C, domain 1"/>
    <property type="match status" value="2"/>
</dbReference>
<dbReference type="Proteomes" id="UP000434036">
    <property type="component" value="Unassembled WGS sequence"/>
</dbReference>
<evidence type="ECO:0008006" key="3">
    <source>
        <dbReference type="Google" id="ProtNLM"/>
    </source>
</evidence>
<evidence type="ECO:0000313" key="1">
    <source>
        <dbReference type="EMBL" id="MXQ73353.1"/>
    </source>
</evidence>
<dbReference type="InterPro" id="IPR011059">
    <property type="entry name" value="Metal-dep_hydrolase_composite"/>
</dbReference>
<gene>
    <name evidence="1" type="ORF">GSF08_05345</name>
</gene>
<accession>A0A6N8U9E8</accession>
<organism evidence="1 2">
    <name type="scientific">Copranaerobaculum intestinale</name>
    <dbReference type="NCBI Taxonomy" id="2692629"/>
    <lineage>
        <taxon>Bacteria</taxon>
        <taxon>Bacillati</taxon>
        <taxon>Bacillota</taxon>
        <taxon>Erysipelotrichia</taxon>
        <taxon>Erysipelotrichales</taxon>
        <taxon>Erysipelotrichaceae</taxon>
        <taxon>Copranaerobaculum</taxon>
    </lineage>
</organism>
<sequence>MEKHRYEHAYYSSKATLLIRHIHCLYTMEEKNGKPILFRDAFLAVHHDFIMAMGSGDGLVYCDKDTKIIDAYDACVVPGFIDAGFHFLSLKAAAHDTDHELLMQARRILAAMTAGGTTTIGLLPYEDKELQKRMSRVYESLRKLHEVTLMDAPAQMDTLLCHNSHGLSPKNQPFCISAGTHGIINDLFLAAKLYYHRTRQNPYEIVKAITAYPAAALRIENERGTLKPDLQADFVMLQCPDLETAFSALAPSLIARVYREGNCIWEGRLHQ</sequence>
<reference evidence="1 2" key="1">
    <citation type="submission" date="2019-12" db="EMBL/GenBank/DDBJ databases">
        <authorList>
            <person name="Yang R."/>
        </authorList>
    </citation>
    <scope>NUCLEOTIDE SEQUENCE [LARGE SCALE GENOMIC DNA]</scope>
    <source>
        <strain evidence="1 2">DONG20-135</strain>
    </source>
</reference>
<dbReference type="Gene3D" id="3.10.310.70">
    <property type="match status" value="1"/>
</dbReference>
<dbReference type="PANTHER" id="PTHR43135:SF3">
    <property type="entry name" value="ALPHA-D-RIBOSE 1-METHYLPHOSPHONATE 5-TRIPHOSPHATE DIPHOSPHATASE"/>
    <property type="match status" value="1"/>
</dbReference>
<dbReference type="Gene3D" id="3.20.20.140">
    <property type="entry name" value="Metal-dependent hydrolases"/>
    <property type="match status" value="2"/>
</dbReference>
<protein>
    <recommendedName>
        <fullName evidence="3">Amidohydrolase-related domain-containing protein</fullName>
    </recommendedName>
</protein>
<comment type="caution">
    <text evidence="1">The sequence shown here is derived from an EMBL/GenBank/DDBJ whole genome shotgun (WGS) entry which is preliminary data.</text>
</comment>
<proteinExistence type="predicted"/>
<dbReference type="SUPFAM" id="SSF51338">
    <property type="entry name" value="Composite domain of metallo-dependent hydrolases"/>
    <property type="match status" value="1"/>
</dbReference>
<name>A0A6N8U9E8_9FIRM</name>
<dbReference type="InterPro" id="IPR051781">
    <property type="entry name" value="Metallo-dep_Hydrolase"/>
</dbReference>
<keyword evidence="2" id="KW-1185">Reference proteome</keyword>
<dbReference type="AlphaFoldDB" id="A0A6N8U9E8"/>
<evidence type="ECO:0000313" key="2">
    <source>
        <dbReference type="Proteomes" id="UP000434036"/>
    </source>
</evidence>
<reference evidence="1 2" key="2">
    <citation type="submission" date="2020-01" db="EMBL/GenBank/DDBJ databases">
        <title>Clostridiaceae sp. nov. isolated from the gut of human by culturomics.</title>
        <authorList>
            <person name="Chang Y."/>
        </authorList>
    </citation>
    <scope>NUCLEOTIDE SEQUENCE [LARGE SCALE GENOMIC DNA]</scope>
    <source>
        <strain evidence="1 2">DONG20-135</strain>
    </source>
</reference>
<dbReference type="PANTHER" id="PTHR43135">
    <property type="entry name" value="ALPHA-D-RIBOSE 1-METHYLPHOSPHONATE 5-TRIPHOSPHATE DIPHOSPHATASE"/>
    <property type="match status" value="1"/>
</dbReference>
<dbReference type="GO" id="GO:0016810">
    <property type="term" value="F:hydrolase activity, acting on carbon-nitrogen (but not peptide) bonds"/>
    <property type="evidence" value="ECO:0007669"/>
    <property type="project" value="InterPro"/>
</dbReference>
<dbReference type="EMBL" id="WUUQ01000002">
    <property type="protein sequence ID" value="MXQ73353.1"/>
    <property type="molecule type" value="Genomic_DNA"/>
</dbReference>